<keyword evidence="4" id="KW-0067">ATP-binding</keyword>
<dbReference type="Gene3D" id="3.40.1160.10">
    <property type="entry name" value="Acetylglutamate kinase-like"/>
    <property type="match status" value="1"/>
</dbReference>
<keyword evidence="3 6" id="KW-0418">Kinase</keyword>
<dbReference type="GO" id="GO:0005524">
    <property type="term" value="F:ATP binding"/>
    <property type="evidence" value="ECO:0007669"/>
    <property type="project" value="UniProtKB-KW"/>
</dbReference>
<gene>
    <name evidence="6" type="ORF">LEP1GSC133_4950</name>
</gene>
<dbReference type="Pfam" id="PF00696">
    <property type="entry name" value="AA_kinase"/>
    <property type="match status" value="1"/>
</dbReference>
<evidence type="ECO:0000256" key="4">
    <source>
        <dbReference type="ARBA" id="ARBA00022840"/>
    </source>
</evidence>
<evidence type="ECO:0000313" key="6">
    <source>
        <dbReference type="EMBL" id="EMO62119.1"/>
    </source>
</evidence>
<sequence>MERNSLSEKIHNAEMIVVKVGSARLSGPEPEVNDFLFQLVSDIRHLRNLGKKVILVSSGAIARGKLLLNELPSFISSKDSISERQALAAMGQNRLINLYDSFFPR</sequence>
<name>M6WA83_LEPBO</name>
<accession>M6WA83</accession>
<dbReference type="InterPro" id="IPR001048">
    <property type="entry name" value="Asp/Glu/Uridylate_kinase"/>
</dbReference>
<dbReference type="STRING" id="1192866.LEP1GSC133_4950"/>
<evidence type="ECO:0000259" key="5">
    <source>
        <dbReference type="Pfam" id="PF00696"/>
    </source>
</evidence>
<comment type="caution">
    <text evidence="6">The sequence shown here is derived from an EMBL/GenBank/DDBJ whole genome shotgun (WGS) entry which is preliminary data.</text>
</comment>
<evidence type="ECO:0000313" key="7">
    <source>
        <dbReference type="Proteomes" id="UP000012159"/>
    </source>
</evidence>
<dbReference type="AlphaFoldDB" id="M6WA83"/>
<keyword evidence="1" id="KW-0808">Transferase</keyword>
<dbReference type="PANTHER" id="PTHR43654">
    <property type="entry name" value="GLUTAMATE 5-KINASE"/>
    <property type="match status" value="1"/>
</dbReference>
<evidence type="ECO:0000256" key="2">
    <source>
        <dbReference type="ARBA" id="ARBA00022741"/>
    </source>
</evidence>
<dbReference type="Proteomes" id="UP000012159">
    <property type="component" value="Unassembled WGS sequence"/>
</dbReference>
<dbReference type="InterPro" id="IPR036393">
    <property type="entry name" value="AceGlu_kinase-like_sf"/>
</dbReference>
<keyword evidence="2" id="KW-0547">Nucleotide-binding</keyword>
<dbReference type="GO" id="GO:0005829">
    <property type="term" value="C:cytosol"/>
    <property type="evidence" value="ECO:0007669"/>
    <property type="project" value="TreeGrafter"/>
</dbReference>
<proteinExistence type="predicted"/>
<dbReference type="PANTHER" id="PTHR43654:SF1">
    <property type="entry name" value="ISOPENTENYL PHOSPHATE KINASE"/>
    <property type="match status" value="1"/>
</dbReference>
<evidence type="ECO:0000256" key="3">
    <source>
        <dbReference type="ARBA" id="ARBA00022777"/>
    </source>
</evidence>
<dbReference type="GO" id="GO:0004349">
    <property type="term" value="F:glutamate 5-kinase activity"/>
    <property type="evidence" value="ECO:0007669"/>
    <property type="project" value="TreeGrafter"/>
</dbReference>
<organism evidence="6 7">
    <name type="scientific">Leptospira borgpetersenii serovar Pomona str. 200901868</name>
    <dbReference type="NCBI Taxonomy" id="1192866"/>
    <lineage>
        <taxon>Bacteria</taxon>
        <taxon>Pseudomonadati</taxon>
        <taxon>Spirochaetota</taxon>
        <taxon>Spirochaetia</taxon>
        <taxon>Leptospirales</taxon>
        <taxon>Leptospiraceae</taxon>
        <taxon>Leptospira</taxon>
    </lineage>
</organism>
<dbReference type="EMBL" id="AKWF02000085">
    <property type="protein sequence ID" value="EMO62119.1"/>
    <property type="molecule type" value="Genomic_DNA"/>
</dbReference>
<evidence type="ECO:0000256" key="1">
    <source>
        <dbReference type="ARBA" id="ARBA00022679"/>
    </source>
</evidence>
<dbReference type="SUPFAM" id="SSF53633">
    <property type="entry name" value="Carbamate kinase-like"/>
    <property type="match status" value="1"/>
</dbReference>
<dbReference type="InterPro" id="IPR001057">
    <property type="entry name" value="Glu/AcGlu_kinase"/>
</dbReference>
<reference evidence="6 7" key="1">
    <citation type="submission" date="2013-01" db="EMBL/GenBank/DDBJ databases">
        <authorList>
            <person name="Harkins D.M."/>
            <person name="Durkin A.S."/>
            <person name="Brinkac L.M."/>
            <person name="Haft D.H."/>
            <person name="Selengut J.D."/>
            <person name="Sanka R."/>
            <person name="DePew J."/>
            <person name="Purushe J."/>
            <person name="Picardeau M."/>
            <person name="Werts C."/>
            <person name="Goarant C."/>
            <person name="Vinetz J.M."/>
            <person name="Sutton G.G."/>
            <person name="Nierman W.C."/>
            <person name="Fouts D.E."/>
        </authorList>
    </citation>
    <scope>NUCLEOTIDE SEQUENCE [LARGE SCALE GENOMIC DNA]</scope>
    <source>
        <strain evidence="6 7">200901868</strain>
    </source>
</reference>
<protein>
    <submittedName>
        <fullName evidence="6">Amino acid kinase domain protein</fullName>
    </submittedName>
</protein>
<feature type="domain" description="Aspartate/glutamate/uridylate kinase" evidence="5">
    <location>
        <begin position="15"/>
        <end position="104"/>
    </location>
</feature>
<dbReference type="PRINTS" id="PR00474">
    <property type="entry name" value="GLU5KINASE"/>
</dbReference>